<evidence type="ECO:0000313" key="2">
    <source>
        <dbReference type="Proteomes" id="UP000807469"/>
    </source>
</evidence>
<gene>
    <name evidence="1" type="ORF">BDN70DRAFT_934525</name>
</gene>
<reference evidence="1" key="1">
    <citation type="submission" date="2020-11" db="EMBL/GenBank/DDBJ databases">
        <authorList>
            <consortium name="DOE Joint Genome Institute"/>
            <person name="Ahrendt S."/>
            <person name="Riley R."/>
            <person name="Andreopoulos W."/>
            <person name="Labutti K."/>
            <person name="Pangilinan J."/>
            <person name="Ruiz-Duenas F.J."/>
            <person name="Barrasa J.M."/>
            <person name="Sanchez-Garcia M."/>
            <person name="Camarero S."/>
            <person name="Miyauchi S."/>
            <person name="Serrano A."/>
            <person name="Linde D."/>
            <person name="Babiker R."/>
            <person name="Drula E."/>
            <person name="Ayuso-Fernandez I."/>
            <person name="Pacheco R."/>
            <person name="Padilla G."/>
            <person name="Ferreira P."/>
            <person name="Barriuso J."/>
            <person name="Kellner H."/>
            <person name="Castanera R."/>
            <person name="Alfaro M."/>
            <person name="Ramirez L."/>
            <person name="Pisabarro A.G."/>
            <person name="Kuo A."/>
            <person name="Tritt A."/>
            <person name="Lipzen A."/>
            <person name="He G."/>
            <person name="Yan M."/>
            <person name="Ng V."/>
            <person name="Cullen D."/>
            <person name="Martin F."/>
            <person name="Rosso M.-N."/>
            <person name="Henrissat B."/>
            <person name="Hibbett D."/>
            <person name="Martinez A.T."/>
            <person name="Grigoriev I.V."/>
        </authorList>
    </citation>
    <scope>NUCLEOTIDE SEQUENCE</scope>
    <source>
        <strain evidence="1">CIRM-BRFM 674</strain>
    </source>
</reference>
<organism evidence="1 2">
    <name type="scientific">Pholiota conissans</name>
    <dbReference type="NCBI Taxonomy" id="109636"/>
    <lineage>
        <taxon>Eukaryota</taxon>
        <taxon>Fungi</taxon>
        <taxon>Dikarya</taxon>
        <taxon>Basidiomycota</taxon>
        <taxon>Agaricomycotina</taxon>
        <taxon>Agaricomycetes</taxon>
        <taxon>Agaricomycetidae</taxon>
        <taxon>Agaricales</taxon>
        <taxon>Agaricineae</taxon>
        <taxon>Strophariaceae</taxon>
        <taxon>Pholiota</taxon>
    </lineage>
</organism>
<sequence>MIAAIREAKRADGTPFVSLDKVVDICIYPKNNEIADMQDLVTGCKYLTTFRVTVIDEELDLAFVSNMLRHTMMTLKYLEFWIVFSSNSKEDDDPLLHNLDEVIEKLGNFEENIVEDIKISVSLSKGPVKWGGLDRAFENSKWPKLRHISLITNLMILDRNRQTNRVNDLITDLENLKATQFPSLNERTSVSFDYIFKYD</sequence>
<accession>A0A9P5YZT2</accession>
<protein>
    <submittedName>
        <fullName evidence="1">Uncharacterized protein</fullName>
    </submittedName>
</protein>
<dbReference type="Proteomes" id="UP000807469">
    <property type="component" value="Unassembled WGS sequence"/>
</dbReference>
<dbReference type="AlphaFoldDB" id="A0A9P5YZT2"/>
<name>A0A9P5YZT2_9AGAR</name>
<evidence type="ECO:0000313" key="1">
    <source>
        <dbReference type="EMBL" id="KAF9477050.1"/>
    </source>
</evidence>
<keyword evidence="2" id="KW-1185">Reference proteome</keyword>
<dbReference type="EMBL" id="MU155273">
    <property type="protein sequence ID" value="KAF9477050.1"/>
    <property type="molecule type" value="Genomic_DNA"/>
</dbReference>
<proteinExistence type="predicted"/>
<comment type="caution">
    <text evidence="1">The sequence shown here is derived from an EMBL/GenBank/DDBJ whole genome shotgun (WGS) entry which is preliminary data.</text>
</comment>